<dbReference type="Proteomes" id="UP000694853">
    <property type="component" value="Unplaced"/>
</dbReference>
<keyword evidence="5" id="KW-0611">Plant defense</keyword>
<keyword evidence="4" id="KW-0378">Hydrolase</keyword>
<dbReference type="InterPro" id="IPR002921">
    <property type="entry name" value="Fungal_lipase-type"/>
</dbReference>
<accession>A0A8B8LPC4</accession>
<evidence type="ECO:0000256" key="5">
    <source>
        <dbReference type="ARBA" id="ARBA00022821"/>
    </source>
</evidence>
<proteinExistence type="predicted"/>
<evidence type="ECO:0000256" key="6">
    <source>
        <dbReference type="ARBA" id="ARBA00023242"/>
    </source>
</evidence>
<dbReference type="GO" id="GO:0006952">
    <property type="term" value="P:defense response"/>
    <property type="evidence" value="ECO:0007669"/>
    <property type="project" value="UniProtKB-KW"/>
</dbReference>
<dbReference type="Pfam" id="PF01764">
    <property type="entry name" value="Lipase_3"/>
    <property type="match status" value="1"/>
</dbReference>
<dbReference type="GeneID" id="113867196"/>
<dbReference type="RefSeq" id="XP_027358120.1">
    <property type="nucleotide sequence ID" value="XM_027502319.1"/>
</dbReference>
<dbReference type="SUPFAM" id="SSF53474">
    <property type="entry name" value="alpha/beta-Hydrolases"/>
    <property type="match status" value="1"/>
</dbReference>
<dbReference type="GO" id="GO:0005737">
    <property type="term" value="C:cytoplasm"/>
    <property type="evidence" value="ECO:0007669"/>
    <property type="project" value="UniProtKB-SubCell"/>
</dbReference>
<evidence type="ECO:0000256" key="2">
    <source>
        <dbReference type="ARBA" id="ARBA00004496"/>
    </source>
</evidence>
<evidence type="ECO:0000313" key="9">
    <source>
        <dbReference type="Proteomes" id="UP000694853"/>
    </source>
</evidence>
<dbReference type="AlphaFoldDB" id="A0A8B8LPC4"/>
<dbReference type="GO" id="GO:0006629">
    <property type="term" value="P:lipid metabolic process"/>
    <property type="evidence" value="ECO:0007669"/>
    <property type="project" value="InterPro"/>
</dbReference>
<dbReference type="InterPro" id="IPR029058">
    <property type="entry name" value="AB_hydrolase_fold"/>
</dbReference>
<evidence type="ECO:0000313" key="10">
    <source>
        <dbReference type="RefSeq" id="XP_027358120.1"/>
    </source>
</evidence>
<dbReference type="InterPro" id="IPR041266">
    <property type="entry name" value="EDS1_EP"/>
</dbReference>
<keyword evidence="3" id="KW-0963">Cytoplasm</keyword>
<evidence type="ECO:0000256" key="1">
    <source>
        <dbReference type="ARBA" id="ARBA00004123"/>
    </source>
</evidence>
<dbReference type="KEGG" id="aprc:113867196"/>
<dbReference type="PANTHER" id="PTHR46898">
    <property type="entry name" value="SENESCENCE-ASSOCIATED CARBOXYLESTERASE 101"/>
    <property type="match status" value="1"/>
</dbReference>
<name>A0A8B8LPC4_ABRPR</name>
<dbReference type="GO" id="GO:0052689">
    <property type="term" value="F:carboxylic ester hydrolase activity"/>
    <property type="evidence" value="ECO:0007669"/>
    <property type="project" value="InterPro"/>
</dbReference>
<organism evidence="9 10">
    <name type="scientific">Abrus precatorius</name>
    <name type="common">Indian licorice</name>
    <name type="synonym">Glycine abrus</name>
    <dbReference type="NCBI Taxonomy" id="3816"/>
    <lineage>
        <taxon>Eukaryota</taxon>
        <taxon>Viridiplantae</taxon>
        <taxon>Streptophyta</taxon>
        <taxon>Embryophyta</taxon>
        <taxon>Tracheophyta</taxon>
        <taxon>Spermatophyta</taxon>
        <taxon>Magnoliopsida</taxon>
        <taxon>eudicotyledons</taxon>
        <taxon>Gunneridae</taxon>
        <taxon>Pentapetalae</taxon>
        <taxon>rosids</taxon>
        <taxon>fabids</taxon>
        <taxon>Fabales</taxon>
        <taxon>Fabaceae</taxon>
        <taxon>Papilionoideae</taxon>
        <taxon>50 kb inversion clade</taxon>
        <taxon>NPAAA clade</taxon>
        <taxon>indigoferoid/millettioid clade</taxon>
        <taxon>Abreae</taxon>
        <taxon>Abrus</taxon>
    </lineage>
</organism>
<sequence>MTQSQSFSNGMELATFVTSSGVLCRTWDVIDSRYQGITSCVGNGMFWKVYEEPGSGLTVVAFEVKEDFNLESNRVSSSDLRKKGCLQFEFLCTKKIPDFSVNASVVSLFYENLQGLDQLKSQINSKSQVIVTGHALGGTIAAIFTLSLLDSIGSGKKRLLCITFGSPLIGDENLLAAVSRNSTWNSCFLHMVSCKDPLPKKLRPCTSDYMPFGTFLFCSDNNSTCFENPDSILEVLLSSMHDQSQGLRRIDYGNIVEGLYRKAICKDFTAQLQDLPRSNSLQACISVQLLALGLIQHMQQQQLQINDLVTKIVAQERKFNFQKGGKFDPSKKLNVMKIDMAQLEWYKKDSKNRHIGYYDSYKKMYLTSDQDAVKFQKNLTNYWNDMVEEVEMKPQTEGAAFRTRWLYGGTNYRRMVEPLDIAEYYGKGGKDYVKNGRSRHYKVLEEWVNEARTPPSDPNSISKKNVELILTIDSCFWAHVEEALLSCQQLEFALSSLAEKDEATRKLLQFEEYVYESLKKYEVSPEIFLKDSSYMAWWNRYKTIRGTTGIPALASFMSNPNNFDQYTEGTYDFR</sequence>
<comment type="subcellular location">
    <subcellularLocation>
        <location evidence="2">Cytoplasm</location>
    </subcellularLocation>
    <subcellularLocation>
        <location evidence="1">Nucleus</location>
    </subcellularLocation>
</comment>
<dbReference type="PANTHER" id="PTHR46898:SF3">
    <property type="entry name" value="FUNGAL LIPASE-LIKE DOMAIN-CONTAINING PROTEIN"/>
    <property type="match status" value="1"/>
</dbReference>
<evidence type="ECO:0000259" key="8">
    <source>
        <dbReference type="Pfam" id="PF18117"/>
    </source>
</evidence>
<evidence type="ECO:0000256" key="4">
    <source>
        <dbReference type="ARBA" id="ARBA00022801"/>
    </source>
</evidence>
<feature type="domain" description="EDS1 EP" evidence="8">
    <location>
        <begin position="341"/>
        <end position="549"/>
    </location>
</feature>
<feature type="domain" description="Fungal lipase-type" evidence="7">
    <location>
        <begin position="102"/>
        <end position="200"/>
    </location>
</feature>
<evidence type="ECO:0000259" key="7">
    <source>
        <dbReference type="Pfam" id="PF01764"/>
    </source>
</evidence>
<evidence type="ECO:0000256" key="3">
    <source>
        <dbReference type="ARBA" id="ARBA00022490"/>
    </source>
</evidence>
<keyword evidence="6" id="KW-0539">Nucleus</keyword>
<keyword evidence="9" id="KW-1185">Reference proteome</keyword>
<dbReference type="GO" id="GO:0005634">
    <property type="term" value="C:nucleus"/>
    <property type="evidence" value="ECO:0007669"/>
    <property type="project" value="UniProtKB-SubCell"/>
</dbReference>
<dbReference type="Pfam" id="PF18117">
    <property type="entry name" value="EDS1_EP"/>
    <property type="match status" value="1"/>
</dbReference>
<reference evidence="10" key="2">
    <citation type="submission" date="2025-08" db="UniProtKB">
        <authorList>
            <consortium name="RefSeq"/>
        </authorList>
    </citation>
    <scope>IDENTIFICATION</scope>
    <source>
        <tissue evidence="10">Young leaves</tissue>
    </source>
</reference>
<dbReference type="OrthoDB" id="438440at2759"/>
<dbReference type="InterPro" id="IPR044603">
    <property type="entry name" value="SAG101-like"/>
</dbReference>
<dbReference type="Gene3D" id="3.40.50.1820">
    <property type="entry name" value="alpha/beta hydrolase"/>
    <property type="match status" value="1"/>
</dbReference>
<protein>
    <submittedName>
        <fullName evidence="10">Senescence-associated carboxylesterase 101 isoform X1</fullName>
    </submittedName>
</protein>
<reference evidence="9" key="1">
    <citation type="journal article" date="2019" name="Toxins">
        <title>Detection of Abrin-Like and Prepropulchellin-Like Toxin Genes and Transcripts Using Whole Genome Sequencing and Full-Length Transcript Sequencing of Abrus precatorius.</title>
        <authorList>
            <person name="Hovde B.T."/>
            <person name="Daligault H.E."/>
            <person name="Hanschen E.R."/>
            <person name="Kunde Y.A."/>
            <person name="Johnson M.B."/>
            <person name="Starkenburg S.R."/>
            <person name="Johnson S.L."/>
        </authorList>
    </citation>
    <scope>NUCLEOTIDE SEQUENCE [LARGE SCALE GENOMIC DNA]</scope>
</reference>
<gene>
    <name evidence="10" type="primary">LOC113867196</name>
</gene>